<keyword evidence="9" id="KW-0969">Cilium</keyword>
<dbReference type="Proteomes" id="UP000644441">
    <property type="component" value="Unassembled WGS sequence"/>
</dbReference>
<comment type="caution">
    <text evidence="9">The sequence shown here is derived from an EMBL/GenBank/DDBJ whole genome shotgun (WGS) entry which is preliminary data.</text>
</comment>
<evidence type="ECO:0000256" key="4">
    <source>
        <dbReference type="ARBA" id="ARBA00022729"/>
    </source>
</evidence>
<dbReference type="CDD" id="cd11614">
    <property type="entry name" value="SAF_CpaB_FlgA_like"/>
    <property type="match status" value="1"/>
</dbReference>
<keyword evidence="4" id="KW-0732">Signal</keyword>
<dbReference type="PANTHER" id="PTHR36307">
    <property type="entry name" value="FLAGELLA BASAL BODY P-RING FORMATION PROTEIN FLGA"/>
    <property type="match status" value="1"/>
</dbReference>
<dbReference type="PANTHER" id="PTHR36307:SF1">
    <property type="entry name" value="FLAGELLA BASAL BODY P-RING FORMATION PROTEIN FLGA"/>
    <property type="match status" value="1"/>
</dbReference>
<evidence type="ECO:0000256" key="2">
    <source>
        <dbReference type="ARBA" id="ARBA00010474"/>
    </source>
</evidence>
<dbReference type="Gene3D" id="3.90.1210.10">
    <property type="entry name" value="Antifreeze-like/N-acetylneuraminic acid synthase C-terminal domain"/>
    <property type="match status" value="1"/>
</dbReference>
<name>A0ABS0AIR9_9GAMM</name>
<dbReference type="Gene3D" id="2.30.30.760">
    <property type="match status" value="1"/>
</dbReference>
<evidence type="ECO:0000259" key="8">
    <source>
        <dbReference type="SMART" id="SM00858"/>
    </source>
</evidence>
<comment type="subcellular location">
    <subcellularLocation>
        <location evidence="1 7">Periplasm</location>
    </subcellularLocation>
</comment>
<evidence type="ECO:0000256" key="1">
    <source>
        <dbReference type="ARBA" id="ARBA00004418"/>
    </source>
</evidence>
<dbReference type="Pfam" id="PF13144">
    <property type="entry name" value="ChapFlgA"/>
    <property type="match status" value="1"/>
</dbReference>
<evidence type="ECO:0000256" key="6">
    <source>
        <dbReference type="ARBA" id="ARBA00025643"/>
    </source>
</evidence>
<dbReference type="InterPro" id="IPR013974">
    <property type="entry name" value="SAF"/>
</dbReference>
<proteinExistence type="inferred from homology"/>
<keyword evidence="7" id="KW-1005">Bacterial flagellum biogenesis</keyword>
<dbReference type="EMBL" id="ARXR01000028">
    <property type="protein sequence ID" value="MBF5054016.1"/>
    <property type="molecule type" value="Genomic_DNA"/>
</dbReference>
<evidence type="ECO:0000256" key="3">
    <source>
        <dbReference type="ARBA" id="ARBA00014754"/>
    </source>
</evidence>
<keyword evidence="9" id="KW-0282">Flagellum</keyword>
<comment type="function">
    <text evidence="6 7">Involved in the assembly process of the P-ring formation. It may associate with FlgF on the rod constituting a structure essential for the P-ring assembly or may act as a modulator protein for the P-ring assembly.</text>
</comment>
<dbReference type="InterPro" id="IPR039246">
    <property type="entry name" value="Flagellar_FlgA"/>
</dbReference>
<evidence type="ECO:0000313" key="10">
    <source>
        <dbReference type="Proteomes" id="UP000644441"/>
    </source>
</evidence>
<feature type="domain" description="SAF" evidence="8">
    <location>
        <begin position="95"/>
        <end position="157"/>
    </location>
</feature>
<dbReference type="SMART" id="SM00858">
    <property type="entry name" value="SAF"/>
    <property type="match status" value="1"/>
</dbReference>
<gene>
    <name evidence="9" type="ORF">ISO4_02618</name>
</gene>
<keyword evidence="5 7" id="KW-0574">Periplasm</keyword>
<dbReference type="Pfam" id="PF17656">
    <property type="entry name" value="ChapFlgA_N"/>
    <property type="match status" value="1"/>
</dbReference>
<dbReference type="NCBIfam" id="TIGR03170">
    <property type="entry name" value="flgA_cterm"/>
    <property type="match status" value="1"/>
</dbReference>
<accession>A0ABS0AIR9</accession>
<protein>
    <recommendedName>
        <fullName evidence="3 7">Flagella basal body P-ring formation protein FlgA</fullName>
    </recommendedName>
</protein>
<reference evidence="9 10" key="1">
    <citation type="submission" date="2012-09" db="EMBL/GenBank/DDBJ databases">
        <title>Genome Sequence of alkane-degrading Bacterium Alcanivorax venustensis ISO4.</title>
        <authorList>
            <person name="Lai Q."/>
            <person name="Shao Z."/>
        </authorList>
    </citation>
    <scope>NUCLEOTIDE SEQUENCE [LARGE SCALE GENOMIC DNA]</scope>
    <source>
        <strain evidence="9 10">ISO4</strain>
    </source>
</reference>
<keyword evidence="9" id="KW-0966">Cell projection</keyword>
<dbReference type="InterPro" id="IPR041231">
    <property type="entry name" value="FlgA_N"/>
</dbReference>
<comment type="similarity">
    <text evidence="2 7">Belongs to the FlgA family.</text>
</comment>
<sequence>MAPAVAAAGQPAADAAEAPAVGAVRAFLLERAGGLGDSVAVEVRAPSAHLPPCVAPEVFMPGRGQKPWGRVSVGVRCGEQQRRVRYIQARVTVTGRYWVSAGELPAGTPIRAGMLRAEQGDLSRLPANAVLERDRIVGQEAARPLPAGTVIQSHQLRKPALVERRQAVTLVAGGEGFRISREGHALDDGALGGRVRVRLSNREVVTAQVTGPGRARVMF</sequence>
<evidence type="ECO:0000256" key="5">
    <source>
        <dbReference type="ARBA" id="ARBA00022764"/>
    </source>
</evidence>
<dbReference type="InterPro" id="IPR017585">
    <property type="entry name" value="SAF_FlgA"/>
</dbReference>
<keyword evidence="10" id="KW-1185">Reference proteome</keyword>
<organism evidence="9 10">
    <name type="scientific">Alloalcanivorax venustensis ISO4</name>
    <dbReference type="NCBI Taxonomy" id="1177184"/>
    <lineage>
        <taxon>Bacteria</taxon>
        <taxon>Pseudomonadati</taxon>
        <taxon>Pseudomonadota</taxon>
        <taxon>Gammaproteobacteria</taxon>
        <taxon>Oceanospirillales</taxon>
        <taxon>Alcanivoracaceae</taxon>
        <taxon>Alloalcanivorax</taxon>
    </lineage>
</organism>
<evidence type="ECO:0000313" key="9">
    <source>
        <dbReference type="EMBL" id="MBF5054016.1"/>
    </source>
</evidence>
<evidence type="ECO:0000256" key="7">
    <source>
        <dbReference type="RuleBase" id="RU362063"/>
    </source>
</evidence>